<organism evidence="3 4">
    <name type="scientific">Mixia osmundae (strain CBS 9802 / IAM 14324 / JCM 22182 / KY 12970)</name>
    <dbReference type="NCBI Taxonomy" id="764103"/>
    <lineage>
        <taxon>Eukaryota</taxon>
        <taxon>Fungi</taxon>
        <taxon>Dikarya</taxon>
        <taxon>Basidiomycota</taxon>
        <taxon>Pucciniomycotina</taxon>
        <taxon>Mixiomycetes</taxon>
        <taxon>Mixiales</taxon>
        <taxon>Mixiaceae</taxon>
        <taxon>Mixia</taxon>
    </lineage>
</organism>
<keyword evidence="2" id="KW-0812">Transmembrane</keyword>
<accession>G7DUU6</accession>
<dbReference type="OrthoDB" id="265761at2759"/>
<evidence type="ECO:0000256" key="1">
    <source>
        <dbReference type="ARBA" id="ARBA00038476"/>
    </source>
</evidence>
<keyword evidence="2" id="KW-1133">Transmembrane helix</keyword>
<gene>
    <name evidence="3" type="primary">Mo01007</name>
    <name evidence="3" type="ORF">E5Q_01007</name>
</gene>
<reference evidence="3 4" key="1">
    <citation type="journal article" date="2011" name="J. Gen. Appl. Microbiol.">
        <title>Draft genome sequencing of the enigmatic basidiomycete Mixia osmundae.</title>
        <authorList>
            <person name="Nishida H."/>
            <person name="Nagatsuka Y."/>
            <person name="Sugiyama J."/>
        </authorList>
    </citation>
    <scope>NUCLEOTIDE SEQUENCE [LARGE SCALE GENOMIC DNA]</scope>
    <source>
        <strain evidence="4">CBS 9802 / IAM 14324 / JCM 22182 / KY 12970</strain>
    </source>
</reference>
<protein>
    <submittedName>
        <fullName evidence="3">Uncharacterized protein</fullName>
    </submittedName>
</protein>
<comment type="caution">
    <text evidence="3">The sequence shown here is derived from an EMBL/GenBank/DDBJ whole genome shotgun (WGS) entry which is preliminary data.</text>
</comment>
<evidence type="ECO:0000256" key="2">
    <source>
        <dbReference type="SAM" id="Phobius"/>
    </source>
</evidence>
<evidence type="ECO:0000313" key="3">
    <source>
        <dbReference type="EMBL" id="GAA94356.1"/>
    </source>
</evidence>
<evidence type="ECO:0000313" key="4">
    <source>
        <dbReference type="Proteomes" id="UP000009131"/>
    </source>
</evidence>
<dbReference type="AlphaFoldDB" id="G7DUU6"/>
<feature type="transmembrane region" description="Helical" evidence="2">
    <location>
        <begin position="39"/>
        <end position="58"/>
    </location>
</feature>
<dbReference type="InterPro" id="IPR029069">
    <property type="entry name" value="HotDog_dom_sf"/>
</dbReference>
<dbReference type="PANTHER" id="PTHR12475:SF4">
    <property type="entry name" value="PROTEIN THEM6"/>
    <property type="match status" value="1"/>
</dbReference>
<dbReference type="InParanoid" id="G7DUU6"/>
<dbReference type="HOGENOM" id="CLU_043860_0_0_1"/>
<reference evidence="3 4" key="2">
    <citation type="journal article" date="2012" name="Open Biol.">
        <title>Characteristics of nucleosomes and linker DNA regions on the genome of the basidiomycete Mixia osmundae revealed by mono- and dinucleosome mapping.</title>
        <authorList>
            <person name="Nishida H."/>
            <person name="Kondo S."/>
            <person name="Matsumoto T."/>
            <person name="Suzuki Y."/>
            <person name="Yoshikawa H."/>
            <person name="Taylor T.D."/>
            <person name="Sugiyama J."/>
        </authorList>
    </citation>
    <scope>NUCLEOTIDE SEQUENCE [LARGE SCALE GENOMIC DNA]</scope>
    <source>
        <strain evidence="4">CBS 9802 / IAM 14324 / JCM 22182 / KY 12970</strain>
    </source>
</reference>
<sequence>MPTLGQIALKAVRPNQELAVSYALLAAVLRRRRYTRSEVIALFLLSLNWPNLPFVWHVRMFIRVPLFRLRVWLYANGWLSPPKRSLSLGLHGREHALAAIGRSPWALRNSFSRYAGWAGIDWNNHLSNSSYATSLDNARMRHLIMVWGSCLRFDGVAFALAGTEFEYIREVPMLESYEVETHILTWEDKFAYLLHRWLIKPSGKDPNEIKGTRTGKRATVAAIGLSKICFSVSTVPHPNAPDQSKRRVRQTAHPGRVFALSGYGTSVSNWSLAKDLRKAKQSRQWLAGHPNTIAPTDIGDGQLAFEQKRARLAEILSRLAGGDRSVWRELLKASDEDEALCAI</sequence>
<proteinExistence type="inferred from homology"/>
<keyword evidence="4" id="KW-1185">Reference proteome</keyword>
<dbReference type="Proteomes" id="UP000009131">
    <property type="component" value="Unassembled WGS sequence"/>
</dbReference>
<dbReference type="InterPro" id="IPR051490">
    <property type="entry name" value="THEM6_lcsJ_thioesterase"/>
</dbReference>
<name>G7DUU6_MIXOS</name>
<comment type="similarity">
    <text evidence="1">Belongs to the lcsJ thioesterase family.</text>
</comment>
<dbReference type="PANTHER" id="PTHR12475">
    <property type="match status" value="1"/>
</dbReference>
<dbReference type="EMBL" id="BABT02000032">
    <property type="protein sequence ID" value="GAA94356.1"/>
    <property type="molecule type" value="Genomic_DNA"/>
</dbReference>
<dbReference type="Gene3D" id="3.10.129.10">
    <property type="entry name" value="Hotdog Thioesterase"/>
    <property type="match status" value="1"/>
</dbReference>
<dbReference type="RefSeq" id="XP_014565992.1">
    <property type="nucleotide sequence ID" value="XM_014710506.1"/>
</dbReference>
<dbReference type="SUPFAM" id="SSF54637">
    <property type="entry name" value="Thioesterase/thiol ester dehydrase-isomerase"/>
    <property type="match status" value="1"/>
</dbReference>
<keyword evidence="2" id="KW-0472">Membrane</keyword>
<dbReference type="eggNOG" id="KOG4366">
    <property type="taxonomic scope" value="Eukaryota"/>
</dbReference>
<dbReference type="Pfam" id="PF13279">
    <property type="entry name" value="4HBT_2"/>
    <property type="match status" value="1"/>
</dbReference>